<dbReference type="InterPro" id="IPR017853">
    <property type="entry name" value="GH"/>
</dbReference>
<reference evidence="1" key="1">
    <citation type="submission" date="2022-11" db="EMBL/GenBank/DDBJ databases">
        <authorList>
            <person name="Hyden B.L."/>
            <person name="Feng K."/>
            <person name="Yates T."/>
            <person name="Jawdy S."/>
            <person name="Smart L.B."/>
            <person name="Muchero W."/>
        </authorList>
    </citation>
    <scope>NUCLEOTIDE SEQUENCE</scope>
    <source>
        <tissue evidence="1">Shoot tip</tissue>
    </source>
</reference>
<gene>
    <name evidence="1" type="ORF">OIU85_028867</name>
</gene>
<accession>A0A9Q0QA42</accession>
<dbReference type="Proteomes" id="UP001151529">
    <property type="component" value="Chromosome 3"/>
</dbReference>
<dbReference type="SUPFAM" id="SSF51445">
    <property type="entry name" value="(Trans)glycosidases"/>
    <property type="match status" value="1"/>
</dbReference>
<dbReference type="GO" id="GO:0016787">
    <property type="term" value="F:hydrolase activity"/>
    <property type="evidence" value="ECO:0007669"/>
    <property type="project" value="UniProtKB-KW"/>
</dbReference>
<dbReference type="AlphaFoldDB" id="A0A9Q0QA42"/>
<sequence length="123" mass="13683">MNHGPNVVVAIPQASLHLIDSDWQLINFTGGDSGVEPYLVAHNQQLINFTGGDSGVEPYLVAHNQHLAHASAVKFQITPKGFIGINTKVWHWFMPYSEAKHHQNDAKRPLVDGIYAFLEKLES</sequence>
<comment type="caution">
    <text evidence="1">The sequence shown here is derived from an EMBL/GenBank/DDBJ whole genome shotgun (WGS) entry which is preliminary data.</text>
</comment>
<dbReference type="EMBL" id="JAPFFL010000009">
    <property type="protein sequence ID" value="KAJ6702841.1"/>
    <property type="molecule type" value="Genomic_DNA"/>
</dbReference>
<evidence type="ECO:0000313" key="2">
    <source>
        <dbReference type="Proteomes" id="UP001151529"/>
    </source>
</evidence>
<organism evidence="1 2">
    <name type="scientific">Salix viminalis</name>
    <name type="common">Common osier</name>
    <name type="synonym">Basket willow</name>
    <dbReference type="NCBI Taxonomy" id="40686"/>
    <lineage>
        <taxon>Eukaryota</taxon>
        <taxon>Viridiplantae</taxon>
        <taxon>Streptophyta</taxon>
        <taxon>Embryophyta</taxon>
        <taxon>Tracheophyta</taxon>
        <taxon>Spermatophyta</taxon>
        <taxon>Magnoliopsida</taxon>
        <taxon>eudicotyledons</taxon>
        <taxon>Gunneridae</taxon>
        <taxon>Pentapetalae</taxon>
        <taxon>rosids</taxon>
        <taxon>fabids</taxon>
        <taxon>Malpighiales</taxon>
        <taxon>Salicaceae</taxon>
        <taxon>Saliceae</taxon>
        <taxon>Salix</taxon>
    </lineage>
</organism>
<protein>
    <submittedName>
        <fullName evidence="1">GLYCOSYL HYDROLASE</fullName>
    </submittedName>
</protein>
<proteinExistence type="predicted"/>
<keyword evidence="2" id="KW-1185">Reference proteome</keyword>
<keyword evidence="1" id="KW-0378">Hydrolase</keyword>
<name>A0A9Q0QA42_SALVM</name>
<evidence type="ECO:0000313" key="1">
    <source>
        <dbReference type="EMBL" id="KAJ6702841.1"/>
    </source>
</evidence>
<reference evidence="1" key="2">
    <citation type="journal article" date="2023" name="Int. J. Mol. Sci.">
        <title>De Novo Assembly and Annotation of 11 Diverse Shrub Willow (Salix) Genomes Reveals Novel Gene Organization in Sex-Linked Regions.</title>
        <authorList>
            <person name="Hyden B."/>
            <person name="Feng K."/>
            <person name="Yates T.B."/>
            <person name="Jawdy S."/>
            <person name="Cereghino C."/>
            <person name="Smart L.B."/>
            <person name="Muchero W."/>
        </authorList>
    </citation>
    <scope>NUCLEOTIDE SEQUENCE [LARGE SCALE GENOMIC DNA]</scope>
    <source>
        <tissue evidence="1">Shoot tip</tissue>
    </source>
</reference>
<dbReference type="Gene3D" id="3.20.20.80">
    <property type="entry name" value="Glycosidases"/>
    <property type="match status" value="1"/>
</dbReference>